<dbReference type="NCBIfam" id="TIGR00046">
    <property type="entry name" value="RsmE family RNA methyltransferase"/>
    <property type="match status" value="2"/>
</dbReference>
<evidence type="ECO:0000313" key="13">
    <source>
        <dbReference type="EMBL" id="RQX69443.1"/>
    </source>
</evidence>
<feature type="compositionally biased region" description="Polar residues" evidence="11">
    <location>
        <begin position="393"/>
        <end position="405"/>
    </location>
</feature>
<gene>
    <name evidence="13" type="ORF">TGCAST_209240</name>
</gene>
<dbReference type="SUPFAM" id="SSF75217">
    <property type="entry name" value="alpha/beta knot"/>
    <property type="match status" value="2"/>
</dbReference>
<feature type="compositionally biased region" description="Polar residues" evidence="11">
    <location>
        <begin position="416"/>
        <end position="430"/>
    </location>
</feature>
<dbReference type="Pfam" id="PF04452">
    <property type="entry name" value="Methyltrans_RNA"/>
    <property type="match status" value="2"/>
</dbReference>
<evidence type="ECO:0000256" key="11">
    <source>
        <dbReference type="SAM" id="MobiDB-lite"/>
    </source>
</evidence>
<evidence type="ECO:0000256" key="10">
    <source>
        <dbReference type="ARBA" id="ARBA00047944"/>
    </source>
</evidence>
<sequence length="482" mass="52515">MNLILLKRRQIRRVRARLSTSQPTEKGDEGEKKGDEGEKKGDEGEEQLLVDLTGLAAQHCFSVLKVQVGSSLKVGVFNGGICSANVVAVNQHPLSVQIHLERDIAREPSASPAPLIDLLLAIPRPKTLDKILQVSATLGVGRLLLVCSERVEKGYLSSPKLSRENIEKQLQTGLEQGVSTRVPEVQVFASWQALMVFLRRSRSPCTFHSQQKDQIVRESPDSCLPANGVSTALSGSEGEQGGGAERTDQRDSHSRVPWCCYTSAVGRSRRLLAHPGVDATLPSLKMQAHSGGRVLVAIGPEGGWIDQEVEELRETQGFEFFSLGDRVLRCETAVVSVIAQLNMLLQDTTLRAGLPPACASSEEESQATSTWKNVSPDARVAQNVLDEARRRTSPGSSQDDSTTAGKTELEGDKPNASPSSSSCRELVTQSSKKERNREGVRQVHRDEDGRIIVLPQKFSQHRSSVMCQNCDEKSDTATHCGV</sequence>
<comment type="similarity">
    <text evidence="2">Belongs to the RNA methyltransferase RsmE family.</text>
</comment>
<name>A0A3R7YN90_TOXGO</name>
<feature type="region of interest" description="Disordered" evidence="11">
    <location>
        <begin position="16"/>
        <end position="43"/>
    </location>
</feature>
<dbReference type="Proteomes" id="UP000284452">
    <property type="component" value="Unassembled WGS sequence"/>
</dbReference>
<evidence type="ECO:0000256" key="7">
    <source>
        <dbReference type="ARBA" id="ARBA00022679"/>
    </source>
</evidence>
<feature type="domain" description="Ribosomal RNA small subunit methyltransferase E methyltransferase" evidence="12">
    <location>
        <begin position="268"/>
        <end position="341"/>
    </location>
</feature>
<dbReference type="EC" id="2.1.1.193" evidence="3"/>
<reference evidence="13 14" key="1">
    <citation type="submission" date="2017-10" db="EMBL/GenBank/DDBJ databases">
        <authorList>
            <person name="Sibley D."/>
            <person name="Venepally P."/>
            <person name="Karamycheva S."/>
            <person name="Hadjithomas M."/>
            <person name="Khan A."/>
            <person name="Brunk B."/>
            <person name="Roos D."/>
            <person name="Caler E."/>
            <person name="Lorenzi H."/>
        </authorList>
    </citation>
    <scope>NUCLEOTIDE SEQUENCE [LARGE SCALE GENOMIC DNA]</scope>
    <source>
        <strain evidence="13 14">CAST</strain>
    </source>
</reference>
<dbReference type="PANTHER" id="PTHR30027">
    <property type="entry name" value="RIBOSOMAL RNA SMALL SUBUNIT METHYLTRANSFERASE E"/>
    <property type="match status" value="1"/>
</dbReference>
<feature type="compositionally biased region" description="Basic and acidic residues" evidence="11">
    <location>
        <begin position="211"/>
        <end position="220"/>
    </location>
</feature>
<dbReference type="InterPro" id="IPR029028">
    <property type="entry name" value="Alpha/beta_knot_MTases"/>
</dbReference>
<dbReference type="VEuPathDB" id="ToxoDB:TGCAST_209240"/>
<feature type="domain" description="Ribosomal RNA small subunit methyltransferase E methyltransferase" evidence="12">
    <location>
        <begin position="115"/>
        <end position="238"/>
    </location>
</feature>
<dbReference type="PANTHER" id="PTHR30027:SF3">
    <property type="entry name" value="16S RRNA (URACIL(1498)-N(3))-METHYLTRANSFERASE"/>
    <property type="match status" value="1"/>
</dbReference>
<keyword evidence="6 13" id="KW-0489">Methyltransferase</keyword>
<dbReference type="AlphaFoldDB" id="A0A3R7YN90"/>
<evidence type="ECO:0000256" key="4">
    <source>
        <dbReference type="ARBA" id="ARBA00022490"/>
    </source>
</evidence>
<evidence type="ECO:0000256" key="1">
    <source>
        <dbReference type="ARBA" id="ARBA00004496"/>
    </source>
</evidence>
<proteinExistence type="inferred from homology"/>
<dbReference type="Gene3D" id="3.40.1280.10">
    <property type="match status" value="1"/>
</dbReference>
<accession>A0A3R7YN90</accession>
<feature type="compositionally biased region" description="Basic and acidic residues" evidence="11">
    <location>
        <begin position="25"/>
        <end position="42"/>
    </location>
</feature>
<evidence type="ECO:0000313" key="14">
    <source>
        <dbReference type="Proteomes" id="UP000284452"/>
    </source>
</evidence>
<dbReference type="InterPro" id="IPR046886">
    <property type="entry name" value="RsmE_MTase_dom"/>
</dbReference>
<dbReference type="EMBL" id="AHIV02001570">
    <property type="protein sequence ID" value="RQX69443.1"/>
    <property type="molecule type" value="Genomic_DNA"/>
</dbReference>
<feature type="region of interest" description="Disordered" evidence="11">
    <location>
        <begin position="356"/>
        <end position="450"/>
    </location>
</feature>
<evidence type="ECO:0000256" key="3">
    <source>
        <dbReference type="ARBA" id="ARBA00012328"/>
    </source>
</evidence>
<evidence type="ECO:0000256" key="9">
    <source>
        <dbReference type="ARBA" id="ARBA00025699"/>
    </source>
</evidence>
<keyword evidence="4" id="KW-0963">Cytoplasm</keyword>
<dbReference type="GO" id="GO:0070475">
    <property type="term" value="P:rRNA base methylation"/>
    <property type="evidence" value="ECO:0007669"/>
    <property type="project" value="TreeGrafter"/>
</dbReference>
<dbReference type="GO" id="GO:0070042">
    <property type="term" value="F:rRNA (uridine-N3-)-methyltransferase activity"/>
    <property type="evidence" value="ECO:0007669"/>
    <property type="project" value="TreeGrafter"/>
</dbReference>
<evidence type="ECO:0000256" key="8">
    <source>
        <dbReference type="ARBA" id="ARBA00022691"/>
    </source>
</evidence>
<dbReference type="GO" id="GO:0005737">
    <property type="term" value="C:cytoplasm"/>
    <property type="evidence" value="ECO:0007669"/>
    <property type="project" value="UniProtKB-SubCell"/>
</dbReference>
<comment type="function">
    <text evidence="9">Specifically methylates the N3 position of the uracil ring of uridine 1498 (m3U1498) in 16S rRNA. Acts on the fully assembled 30S ribosomal subunit.</text>
</comment>
<comment type="subcellular location">
    <subcellularLocation>
        <location evidence="1">Cytoplasm</location>
    </subcellularLocation>
</comment>
<evidence type="ECO:0000256" key="6">
    <source>
        <dbReference type="ARBA" id="ARBA00022603"/>
    </source>
</evidence>
<organism evidence="13 14">
    <name type="scientific">Toxoplasma gondii CAST</name>
    <dbReference type="NCBI Taxonomy" id="943122"/>
    <lineage>
        <taxon>Eukaryota</taxon>
        <taxon>Sar</taxon>
        <taxon>Alveolata</taxon>
        <taxon>Apicomplexa</taxon>
        <taxon>Conoidasida</taxon>
        <taxon>Coccidia</taxon>
        <taxon>Eucoccidiorida</taxon>
        <taxon>Eimeriorina</taxon>
        <taxon>Sarcocystidae</taxon>
        <taxon>Toxoplasma</taxon>
    </lineage>
</organism>
<dbReference type="InterPro" id="IPR006700">
    <property type="entry name" value="RsmE"/>
</dbReference>
<feature type="region of interest" description="Disordered" evidence="11">
    <location>
        <begin position="211"/>
        <end position="250"/>
    </location>
</feature>
<keyword evidence="5" id="KW-0698">rRNA processing</keyword>
<dbReference type="CDD" id="cd18084">
    <property type="entry name" value="RsmE-like"/>
    <property type="match status" value="1"/>
</dbReference>
<evidence type="ECO:0000259" key="12">
    <source>
        <dbReference type="Pfam" id="PF04452"/>
    </source>
</evidence>
<evidence type="ECO:0000256" key="2">
    <source>
        <dbReference type="ARBA" id="ARBA00005528"/>
    </source>
</evidence>
<comment type="caution">
    <text evidence="13">The sequence shown here is derived from an EMBL/GenBank/DDBJ whole genome shotgun (WGS) entry which is preliminary data.</text>
</comment>
<keyword evidence="8" id="KW-0949">S-adenosyl-L-methionine</keyword>
<comment type="catalytic activity">
    <reaction evidence="10">
        <text>uridine(1498) in 16S rRNA + S-adenosyl-L-methionine = N(3)-methyluridine(1498) in 16S rRNA + S-adenosyl-L-homocysteine + H(+)</text>
        <dbReference type="Rhea" id="RHEA:42920"/>
        <dbReference type="Rhea" id="RHEA-COMP:10283"/>
        <dbReference type="Rhea" id="RHEA-COMP:10284"/>
        <dbReference type="ChEBI" id="CHEBI:15378"/>
        <dbReference type="ChEBI" id="CHEBI:57856"/>
        <dbReference type="ChEBI" id="CHEBI:59789"/>
        <dbReference type="ChEBI" id="CHEBI:65315"/>
        <dbReference type="ChEBI" id="CHEBI:74502"/>
        <dbReference type="EC" id="2.1.1.193"/>
    </reaction>
</comment>
<dbReference type="InterPro" id="IPR029026">
    <property type="entry name" value="tRNA_m1G_MTases_N"/>
</dbReference>
<protein>
    <recommendedName>
        <fullName evidence="3">16S rRNA (uracil(1498)-N(3))-methyltransferase</fullName>
        <ecNumber evidence="3">2.1.1.193</ecNumber>
    </recommendedName>
</protein>
<evidence type="ECO:0000256" key="5">
    <source>
        <dbReference type="ARBA" id="ARBA00022552"/>
    </source>
</evidence>
<feature type="compositionally biased region" description="Basic and acidic residues" evidence="11">
    <location>
        <begin position="431"/>
        <end position="450"/>
    </location>
</feature>
<keyword evidence="7 13" id="KW-0808">Transferase</keyword>